<dbReference type="Proteomes" id="UP000012073">
    <property type="component" value="Unassembled WGS sequence"/>
</dbReference>
<keyword evidence="2" id="KW-1185">Reference proteome</keyword>
<accession>R7QNN5</accession>
<reference evidence="2" key="1">
    <citation type="journal article" date="2013" name="Proc. Natl. Acad. Sci. U.S.A.">
        <title>Genome structure and metabolic features in the red seaweed Chondrus crispus shed light on evolution of the Archaeplastida.</title>
        <authorList>
            <person name="Collen J."/>
            <person name="Porcel B."/>
            <person name="Carre W."/>
            <person name="Ball S.G."/>
            <person name="Chaparro C."/>
            <person name="Tonon T."/>
            <person name="Barbeyron T."/>
            <person name="Michel G."/>
            <person name="Noel B."/>
            <person name="Valentin K."/>
            <person name="Elias M."/>
            <person name="Artiguenave F."/>
            <person name="Arun A."/>
            <person name="Aury J.M."/>
            <person name="Barbosa-Neto J.F."/>
            <person name="Bothwell J.H."/>
            <person name="Bouget F.Y."/>
            <person name="Brillet L."/>
            <person name="Cabello-Hurtado F."/>
            <person name="Capella-Gutierrez S."/>
            <person name="Charrier B."/>
            <person name="Cladiere L."/>
            <person name="Cock J.M."/>
            <person name="Coelho S.M."/>
            <person name="Colleoni C."/>
            <person name="Czjzek M."/>
            <person name="Da Silva C."/>
            <person name="Delage L."/>
            <person name="Denoeud F."/>
            <person name="Deschamps P."/>
            <person name="Dittami S.M."/>
            <person name="Gabaldon T."/>
            <person name="Gachon C.M."/>
            <person name="Groisillier A."/>
            <person name="Herve C."/>
            <person name="Jabbari K."/>
            <person name="Katinka M."/>
            <person name="Kloareg B."/>
            <person name="Kowalczyk N."/>
            <person name="Labadie K."/>
            <person name="Leblanc C."/>
            <person name="Lopez P.J."/>
            <person name="McLachlan D.H."/>
            <person name="Meslet-Cladiere L."/>
            <person name="Moustafa A."/>
            <person name="Nehr Z."/>
            <person name="Nyvall Collen P."/>
            <person name="Panaud O."/>
            <person name="Partensky F."/>
            <person name="Poulain J."/>
            <person name="Rensing S.A."/>
            <person name="Rousvoal S."/>
            <person name="Samson G."/>
            <person name="Symeonidi A."/>
            <person name="Weissenbach J."/>
            <person name="Zambounis A."/>
            <person name="Wincker P."/>
            <person name="Boyen C."/>
        </authorList>
    </citation>
    <scope>NUCLEOTIDE SEQUENCE [LARGE SCALE GENOMIC DNA]</scope>
    <source>
        <strain evidence="2">cv. Stackhouse</strain>
    </source>
</reference>
<organism evidence="1 2">
    <name type="scientific">Chondrus crispus</name>
    <name type="common">Carrageen Irish moss</name>
    <name type="synonym">Polymorpha crispa</name>
    <dbReference type="NCBI Taxonomy" id="2769"/>
    <lineage>
        <taxon>Eukaryota</taxon>
        <taxon>Rhodophyta</taxon>
        <taxon>Florideophyceae</taxon>
        <taxon>Rhodymeniophycidae</taxon>
        <taxon>Gigartinales</taxon>
        <taxon>Gigartinaceae</taxon>
        <taxon>Chondrus</taxon>
    </lineage>
</organism>
<name>R7QNN5_CHOCR</name>
<proteinExistence type="predicted"/>
<dbReference type="RefSeq" id="XP_005710013.1">
    <property type="nucleotide sequence ID" value="XM_005709956.1"/>
</dbReference>
<dbReference type="PROSITE" id="PS51257">
    <property type="entry name" value="PROKAR_LIPOPROTEIN"/>
    <property type="match status" value="1"/>
</dbReference>
<gene>
    <name evidence="1" type="ORF">CHC_T00006764001</name>
</gene>
<dbReference type="GeneID" id="17317744"/>
<sequence length="47" mass="4952">MLGRCWETWAAAGAGGSSSCCRLGGEIRARLDASRGHVVQVRLVAHV</sequence>
<dbReference type="KEGG" id="ccp:CHC_T00006764001"/>
<evidence type="ECO:0000313" key="2">
    <source>
        <dbReference type="Proteomes" id="UP000012073"/>
    </source>
</evidence>
<evidence type="ECO:0000313" key="1">
    <source>
        <dbReference type="EMBL" id="CDF39719.1"/>
    </source>
</evidence>
<dbReference type="Gramene" id="CDF39719">
    <property type="protein sequence ID" value="CDF39719"/>
    <property type="gene ID" value="CHC_T00006764001"/>
</dbReference>
<dbReference type="AlphaFoldDB" id="R7QNN5"/>
<protein>
    <submittedName>
        <fullName evidence="1">Uncharacterized protein</fullName>
    </submittedName>
</protein>
<dbReference type="EMBL" id="HG002070">
    <property type="protein sequence ID" value="CDF39719.1"/>
    <property type="molecule type" value="Genomic_DNA"/>
</dbReference>